<sequence length="117" mass="12426">MLKIALVVLLAVVPFISSQLVGGQVPYTTTLNDPNVLFAVKAINTFYQQQGDNNLRTGVKIVHATSQVVAGALYRFTIQVSGGSTNEDCTVAVWSRPWLSGDEATQLQGTPSCVASA</sequence>
<dbReference type="SUPFAM" id="SSF54403">
    <property type="entry name" value="Cystatin/monellin"/>
    <property type="match status" value="1"/>
</dbReference>
<evidence type="ECO:0000256" key="1">
    <source>
        <dbReference type="SAM" id="SignalP"/>
    </source>
</evidence>
<dbReference type="CDD" id="cd00042">
    <property type="entry name" value="CY"/>
    <property type="match status" value="1"/>
</dbReference>
<accession>A0A2C9K2Q6</accession>
<dbReference type="PROSITE" id="PS00287">
    <property type="entry name" value="CYSTATIN"/>
    <property type="match status" value="1"/>
</dbReference>
<dbReference type="GO" id="GO:0004869">
    <property type="term" value="F:cysteine-type endopeptidase inhibitor activity"/>
    <property type="evidence" value="ECO:0007669"/>
    <property type="project" value="InterPro"/>
</dbReference>
<feature type="chain" id="PRO_5013379149" description="Cystatin domain-containing protein" evidence="1">
    <location>
        <begin position="19"/>
        <end position="117"/>
    </location>
</feature>
<proteinExistence type="predicted"/>
<evidence type="ECO:0000313" key="4">
    <source>
        <dbReference type="Proteomes" id="UP000076420"/>
    </source>
</evidence>
<feature type="domain" description="Cystatin" evidence="2">
    <location>
        <begin position="33"/>
        <end position="84"/>
    </location>
</feature>
<keyword evidence="1" id="KW-0732">Signal</keyword>
<dbReference type="InterPro" id="IPR046350">
    <property type="entry name" value="Cystatin_sf"/>
</dbReference>
<dbReference type="Pfam" id="PF00031">
    <property type="entry name" value="Cystatin"/>
    <property type="match status" value="1"/>
</dbReference>
<evidence type="ECO:0000313" key="3">
    <source>
        <dbReference type="EnsemblMetazoa" id="BGLB012111-PB"/>
    </source>
</evidence>
<name>A0A2C9K2Q6_BIOGL</name>
<dbReference type="EnsemblMetazoa" id="BGLB012111-RB">
    <property type="protein sequence ID" value="BGLB012111-PB"/>
    <property type="gene ID" value="BGLB012111"/>
</dbReference>
<dbReference type="VEuPathDB" id="VectorBase:BGLAX_036478"/>
<dbReference type="STRING" id="6526.A0A2C9K2Q6"/>
<dbReference type="InterPro" id="IPR018073">
    <property type="entry name" value="Prot_inh_cystat_CS"/>
</dbReference>
<dbReference type="VEuPathDB" id="VectorBase:BGLB012111"/>
<organism evidence="3 4">
    <name type="scientific">Biomphalaria glabrata</name>
    <name type="common">Bloodfluke planorb</name>
    <name type="synonym">Freshwater snail</name>
    <dbReference type="NCBI Taxonomy" id="6526"/>
    <lineage>
        <taxon>Eukaryota</taxon>
        <taxon>Metazoa</taxon>
        <taxon>Spiralia</taxon>
        <taxon>Lophotrochozoa</taxon>
        <taxon>Mollusca</taxon>
        <taxon>Gastropoda</taxon>
        <taxon>Heterobranchia</taxon>
        <taxon>Euthyneura</taxon>
        <taxon>Panpulmonata</taxon>
        <taxon>Hygrophila</taxon>
        <taxon>Lymnaeoidea</taxon>
        <taxon>Planorbidae</taxon>
        <taxon>Biomphalaria</taxon>
    </lineage>
</organism>
<evidence type="ECO:0000259" key="2">
    <source>
        <dbReference type="Pfam" id="PF00031"/>
    </source>
</evidence>
<protein>
    <recommendedName>
        <fullName evidence="2">Cystatin domain-containing protein</fullName>
    </recommendedName>
</protein>
<reference evidence="3" key="1">
    <citation type="submission" date="2020-05" db="UniProtKB">
        <authorList>
            <consortium name="EnsemblMetazoa"/>
        </authorList>
    </citation>
    <scope>IDENTIFICATION</scope>
    <source>
        <strain evidence="3">BB02</strain>
    </source>
</reference>
<dbReference type="Proteomes" id="UP000076420">
    <property type="component" value="Unassembled WGS sequence"/>
</dbReference>
<feature type="signal peptide" evidence="1">
    <location>
        <begin position="1"/>
        <end position="18"/>
    </location>
</feature>
<dbReference type="InterPro" id="IPR000010">
    <property type="entry name" value="Cystatin_dom"/>
</dbReference>
<dbReference type="AlphaFoldDB" id="A0A2C9K2Q6"/>
<dbReference type="Gene3D" id="3.10.450.10">
    <property type="match status" value="1"/>
</dbReference>